<feature type="transmembrane region" description="Helical" evidence="8">
    <location>
        <begin position="394"/>
        <end position="421"/>
    </location>
</feature>
<gene>
    <name evidence="10" type="ORF">TVAG_473890</name>
</gene>
<keyword evidence="11" id="KW-1185">Reference proteome</keyword>
<evidence type="ECO:0000256" key="7">
    <source>
        <dbReference type="ARBA" id="ARBA00023136"/>
    </source>
</evidence>
<protein>
    <submittedName>
        <fullName evidence="10">Transmembrane amino acid transporter protein</fullName>
    </submittedName>
</protein>
<dbReference type="InterPro" id="IPR013057">
    <property type="entry name" value="AA_transpt_TM"/>
</dbReference>
<feature type="transmembrane region" description="Helical" evidence="8">
    <location>
        <begin position="170"/>
        <end position="194"/>
    </location>
</feature>
<dbReference type="RefSeq" id="XP_001317433.1">
    <property type="nucleotide sequence ID" value="XM_001317398.1"/>
</dbReference>
<feature type="transmembrane region" description="Helical" evidence="8">
    <location>
        <begin position="104"/>
        <end position="123"/>
    </location>
</feature>
<evidence type="ECO:0000256" key="8">
    <source>
        <dbReference type="SAM" id="Phobius"/>
    </source>
</evidence>
<reference evidence="10" key="2">
    <citation type="journal article" date="2007" name="Science">
        <title>Draft genome sequence of the sexually transmitted pathogen Trichomonas vaginalis.</title>
        <authorList>
            <person name="Carlton J.M."/>
            <person name="Hirt R.P."/>
            <person name="Silva J.C."/>
            <person name="Delcher A.L."/>
            <person name="Schatz M."/>
            <person name="Zhao Q."/>
            <person name="Wortman J.R."/>
            <person name="Bidwell S.L."/>
            <person name="Alsmark U.C.M."/>
            <person name="Besteiro S."/>
            <person name="Sicheritz-Ponten T."/>
            <person name="Noel C.J."/>
            <person name="Dacks J.B."/>
            <person name="Foster P.G."/>
            <person name="Simillion C."/>
            <person name="Van de Peer Y."/>
            <person name="Miranda-Saavedra D."/>
            <person name="Barton G.J."/>
            <person name="Westrop G.D."/>
            <person name="Mueller S."/>
            <person name="Dessi D."/>
            <person name="Fiori P.L."/>
            <person name="Ren Q."/>
            <person name="Paulsen I."/>
            <person name="Zhang H."/>
            <person name="Bastida-Corcuera F.D."/>
            <person name="Simoes-Barbosa A."/>
            <person name="Brown M.T."/>
            <person name="Hayes R.D."/>
            <person name="Mukherjee M."/>
            <person name="Okumura C.Y."/>
            <person name="Schneider R."/>
            <person name="Smith A.J."/>
            <person name="Vanacova S."/>
            <person name="Villalvazo M."/>
            <person name="Haas B.J."/>
            <person name="Pertea M."/>
            <person name="Feldblyum T.V."/>
            <person name="Utterback T.R."/>
            <person name="Shu C.L."/>
            <person name="Osoegawa K."/>
            <person name="de Jong P.J."/>
            <person name="Hrdy I."/>
            <person name="Horvathova L."/>
            <person name="Zubacova Z."/>
            <person name="Dolezal P."/>
            <person name="Malik S.B."/>
            <person name="Logsdon J.M. Jr."/>
            <person name="Henze K."/>
            <person name="Gupta A."/>
            <person name="Wang C.C."/>
            <person name="Dunne R.L."/>
            <person name="Upcroft J.A."/>
            <person name="Upcroft P."/>
            <person name="White O."/>
            <person name="Salzberg S.L."/>
            <person name="Tang P."/>
            <person name="Chiu C.-H."/>
            <person name="Lee Y.-S."/>
            <person name="Embley T.M."/>
            <person name="Coombs G.H."/>
            <person name="Mottram J.C."/>
            <person name="Tachezy J."/>
            <person name="Fraser-Liggett C.M."/>
            <person name="Johnson P.J."/>
        </authorList>
    </citation>
    <scope>NUCLEOTIDE SEQUENCE [LARGE SCALE GENOMIC DNA]</scope>
    <source>
        <strain evidence="10">G3</strain>
    </source>
</reference>
<dbReference type="GO" id="GO:0003333">
    <property type="term" value="P:amino acid transmembrane transport"/>
    <property type="evidence" value="ECO:0000318"/>
    <property type="project" value="GO_Central"/>
</dbReference>
<proteinExistence type="inferred from homology"/>
<dbReference type="VEuPathDB" id="TrichDB:TVAGG3_0072700"/>
<evidence type="ECO:0000256" key="5">
    <source>
        <dbReference type="ARBA" id="ARBA00022970"/>
    </source>
</evidence>
<feature type="transmembrane region" description="Helical" evidence="8">
    <location>
        <begin position="291"/>
        <end position="315"/>
    </location>
</feature>
<dbReference type="GO" id="GO:0016020">
    <property type="term" value="C:membrane"/>
    <property type="evidence" value="ECO:0000318"/>
    <property type="project" value="GO_Central"/>
</dbReference>
<dbReference type="FunCoup" id="A2EQ35">
    <property type="interactions" value="73"/>
</dbReference>
<dbReference type="GO" id="GO:0015179">
    <property type="term" value="F:L-amino acid transmembrane transporter activity"/>
    <property type="evidence" value="ECO:0000318"/>
    <property type="project" value="GO_Central"/>
</dbReference>
<feature type="transmembrane region" description="Helical" evidence="8">
    <location>
        <begin position="143"/>
        <end position="163"/>
    </location>
</feature>
<comment type="subcellular location">
    <subcellularLocation>
        <location evidence="1">Membrane</location>
        <topology evidence="1">Multi-pass membrane protein</topology>
    </subcellularLocation>
</comment>
<feature type="domain" description="Amino acid transporter transmembrane" evidence="9">
    <location>
        <begin position="32"/>
        <end position="413"/>
    </location>
</feature>
<evidence type="ECO:0000313" key="11">
    <source>
        <dbReference type="Proteomes" id="UP000001542"/>
    </source>
</evidence>
<dbReference type="VEuPathDB" id="TrichDB:TVAG_473890"/>
<dbReference type="Proteomes" id="UP000001542">
    <property type="component" value="Unassembled WGS sequence"/>
</dbReference>
<accession>A2EQ35</accession>
<dbReference type="OMA" id="FKECGIV"/>
<sequence>MDQDLVDNSNLVTLTATTTDSPTIKFVGVVPMIMNILNTVLGAGILSVSNSFTFCGLIPSVLMLCASAIFTYISTIMVIKMAAITNSDSLGYLAMKTVGKYGSLLLSISLLCFCYACMTAYLIMSTEIIQGWLLLAGVNTNTFAKRSLVCVCYSLFLPIMLTVPKHVGFLNYASTFCFFSLIAYVAGMIYKAIILLPKQGIDPTVETSSFGIKIFNSLGIYSLSFALAGVIIPIIRNMQPNLHKRYVATGSAFFLSFVITLVPGMLGYLIFGRSAKPLILSNFPDDDIIFIIVRVACCIVLTASYPALGVTILAVYSRVFYKTENHAALAWKHRIVVLICQNILPLAIAIFLPNVRPAMGIGGAFGAGTSNLVLPPLMWVIFNEKKWTHWTNLLSLLMFVVGTAAAGIATYEAVLDCIAAFSGNNN</sequence>
<dbReference type="STRING" id="5722.A2EQ35"/>
<evidence type="ECO:0000256" key="3">
    <source>
        <dbReference type="ARBA" id="ARBA00022448"/>
    </source>
</evidence>
<name>A2EQ35_TRIV3</name>
<dbReference type="KEGG" id="tva:4763063"/>
<evidence type="ECO:0000256" key="2">
    <source>
        <dbReference type="ARBA" id="ARBA00008066"/>
    </source>
</evidence>
<evidence type="ECO:0000259" key="9">
    <source>
        <dbReference type="Pfam" id="PF01490"/>
    </source>
</evidence>
<keyword evidence="6 8" id="KW-1133">Transmembrane helix</keyword>
<keyword evidence="4 8" id="KW-0812">Transmembrane</keyword>
<reference evidence="10" key="1">
    <citation type="submission" date="2006-10" db="EMBL/GenBank/DDBJ databases">
        <authorList>
            <person name="Amadeo P."/>
            <person name="Zhao Q."/>
            <person name="Wortman J."/>
            <person name="Fraser-Liggett C."/>
            <person name="Carlton J."/>
        </authorList>
    </citation>
    <scope>NUCLEOTIDE SEQUENCE</scope>
    <source>
        <strain evidence="10">G3</strain>
    </source>
</reference>
<dbReference type="SMR" id="A2EQ35"/>
<feature type="transmembrane region" description="Helical" evidence="8">
    <location>
        <begin position="214"/>
        <end position="235"/>
    </location>
</feature>
<organism evidence="10 11">
    <name type="scientific">Trichomonas vaginalis (strain ATCC PRA-98 / G3)</name>
    <dbReference type="NCBI Taxonomy" id="412133"/>
    <lineage>
        <taxon>Eukaryota</taxon>
        <taxon>Metamonada</taxon>
        <taxon>Parabasalia</taxon>
        <taxon>Trichomonadida</taxon>
        <taxon>Trichomonadidae</taxon>
        <taxon>Trichomonas</taxon>
    </lineage>
</organism>
<keyword evidence="5" id="KW-0029">Amino-acid transport</keyword>
<keyword evidence="7 8" id="KW-0472">Membrane</keyword>
<evidence type="ECO:0000256" key="6">
    <source>
        <dbReference type="ARBA" id="ARBA00022989"/>
    </source>
</evidence>
<dbReference type="OrthoDB" id="28208at2759"/>
<feature type="transmembrane region" description="Helical" evidence="8">
    <location>
        <begin position="26"/>
        <end position="49"/>
    </location>
</feature>
<dbReference type="AlphaFoldDB" id="A2EQ35"/>
<feature type="transmembrane region" description="Helical" evidence="8">
    <location>
        <begin position="61"/>
        <end position="83"/>
    </location>
</feature>
<comment type="similarity">
    <text evidence="2">Belongs to the amino acid/polyamine transporter 2 family.</text>
</comment>
<feature type="transmembrane region" description="Helical" evidence="8">
    <location>
        <begin position="358"/>
        <end position="382"/>
    </location>
</feature>
<evidence type="ECO:0000313" key="10">
    <source>
        <dbReference type="EMBL" id="EAY05210.1"/>
    </source>
</evidence>
<dbReference type="PANTHER" id="PTHR22950:SF458">
    <property type="entry name" value="SODIUM-COUPLED NEUTRAL AMINO ACID TRANSPORTER 11-RELATED"/>
    <property type="match status" value="1"/>
</dbReference>
<feature type="transmembrane region" description="Helical" evidence="8">
    <location>
        <begin position="247"/>
        <end position="271"/>
    </location>
</feature>
<dbReference type="PANTHER" id="PTHR22950">
    <property type="entry name" value="AMINO ACID TRANSPORTER"/>
    <property type="match status" value="1"/>
</dbReference>
<evidence type="ECO:0000256" key="4">
    <source>
        <dbReference type="ARBA" id="ARBA00022692"/>
    </source>
</evidence>
<dbReference type="EMBL" id="DS113454">
    <property type="protein sequence ID" value="EAY05210.1"/>
    <property type="molecule type" value="Genomic_DNA"/>
</dbReference>
<keyword evidence="3" id="KW-0813">Transport</keyword>
<dbReference type="InParanoid" id="A2EQ35"/>
<dbReference type="eggNOG" id="KOG1305">
    <property type="taxonomic scope" value="Eukaryota"/>
</dbReference>
<feature type="transmembrane region" description="Helical" evidence="8">
    <location>
        <begin position="335"/>
        <end position="352"/>
    </location>
</feature>
<dbReference type="Pfam" id="PF01490">
    <property type="entry name" value="Aa_trans"/>
    <property type="match status" value="1"/>
</dbReference>
<evidence type="ECO:0000256" key="1">
    <source>
        <dbReference type="ARBA" id="ARBA00004141"/>
    </source>
</evidence>